<evidence type="ECO:0000259" key="1">
    <source>
        <dbReference type="Pfam" id="PF02464"/>
    </source>
</evidence>
<dbReference type="EMBL" id="CAEZXX010000243">
    <property type="protein sequence ID" value="CAB4731346.1"/>
    <property type="molecule type" value="Genomic_DNA"/>
</dbReference>
<proteinExistence type="predicted"/>
<dbReference type="InterPro" id="IPR036653">
    <property type="entry name" value="CinA-like_C"/>
</dbReference>
<dbReference type="AlphaFoldDB" id="A0A6J6S927"/>
<accession>A0A6J6S927</accession>
<organism evidence="2">
    <name type="scientific">freshwater metagenome</name>
    <dbReference type="NCBI Taxonomy" id="449393"/>
    <lineage>
        <taxon>unclassified sequences</taxon>
        <taxon>metagenomes</taxon>
        <taxon>ecological metagenomes</taxon>
    </lineage>
</organism>
<reference evidence="2" key="1">
    <citation type="submission" date="2020-05" db="EMBL/GenBank/DDBJ databases">
        <authorList>
            <person name="Chiriac C."/>
            <person name="Salcher M."/>
            <person name="Ghai R."/>
            <person name="Kavagutti S V."/>
        </authorList>
    </citation>
    <scope>NUCLEOTIDE SEQUENCE</scope>
</reference>
<dbReference type="Pfam" id="PF02464">
    <property type="entry name" value="CinA"/>
    <property type="match status" value="1"/>
</dbReference>
<dbReference type="Gene3D" id="3.90.950.20">
    <property type="entry name" value="CinA-like"/>
    <property type="match status" value="1"/>
</dbReference>
<dbReference type="InterPro" id="IPR008136">
    <property type="entry name" value="CinA_C"/>
</dbReference>
<evidence type="ECO:0000313" key="2">
    <source>
        <dbReference type="EMBL" id="CAB4731346.1"/>
    </source>
</evidence>
<dbReference type="SUPFAM" id="SSF142433">
    <property type="entry name" value="CinA-like"/>
    <property type="match status" value="1"/>
</dbReference>
<sequence>MNEATAVAMAIGARRVLGSDVGLALTGVAGPSEQDGMPVGTLCIGLVVGEAAPVSTTVRLPGQRQQMREFSVISALDLLRRTLLGL</sequence>
<feature type="domain" description="CinA C-terminal" evidence="1">
    <location>
        <begin position="3"/>
        <end position="83"/>
    </location>
</feature>
<gene>
    <name evidence="2" type="ORF">UFOPK2602_02350</name>
</gene>
<name>A0A6J6S927_9ZZZZ</name>
<protein>
    <submittedName>
        <fullName evidence="2">Unannotated protein</fullName>
    </submittedName>
</protein>